<reference evidence="9 10" key="1">
    <citation type="submission" date="2023-12" db="EMBL/GenBank/DDBJ databases">
        <title>Description of an unclassified Opitutus bacterium of Verrucomicrobiota.</title>
        <authorList>
            <person name="Zhang D.-F."/>
        </authorList>
    </citation>
    <scope>NUCLEOTIDE SEQUENCE [LARGE SCALE GENOMIC DNA]</scope>
    <source>
        <strain evidence="9 10">WL0086</strain>
    </source>
</reference>
<accession>A0ABZ1C232</accession>
<organism evidence="9 10">
    <name type="scientific">Actomonas aquatica</name>
    <dbReference type="NCBI Taxonomy" id="2866162"/>
    <lineage>
        <taxon>Bacteria</taxon>
        <taxon>Pseudomonadati</taxon>
        <taxon>Verrucomicrobiota</taxon>
        <taxon>Opitutia</taxon>
        <taxon>Opitutales</taxon>
        <taxon>Opitutaceae</taxon>
        <taxon>Actomonas</taxon>
    </lineage>
</organism>
<name>A0ABZ1C232_9BACT</name>
<dbReference type="RefSeq" id="WP_221032751.1">
    <property type="nucleotide sequence ID" value="NZ_CP139781.1"/>
</dbReference>
<evidence type="ECO:0000256" key="6">
    <source>
        <dbReference type="ARBA" id="ARBA00039017"/>
    </source>
</evidence>
<evidence type="ECO:0000313" key="10">
    <source>
        <dbReference type="Proteomes" id="UP000738431"/>
    </source>
</evidence>
<comment type="similarity">
    <text evidence="1">Belongs to the isochorismatase family.</text>
</comment>
<dbReference type="Gene3D" id="3.40.50.850">
    <property type="entry name" value="Isochorismatase-like"/>
    <property type="match status" value="1"/>
</dbReference>
<dbReference type="SUPFAM" id="SSF52499">
    <property type="entry name" value="Isochorismatase-like hydrolases"/>
    <property type="match status" value="1"/>
</dbReference>
<dbReference type="PANTHER" id="PTHR11080:SF2">
    <property type="entry name" value="LD05707P"/>
    <property type="match status" value="1"/>
</dbReference>
<keyword evidence="2" id="KW-0662">Pyridine nucleotide biosynthesis</keyword>
<dbReference type="InterPro" id="IPR036380">
    <property type="entry name" value="Isochorismatase-like_sf"/>
</dbReference>
<evidence type="ECO:0000256" key="7">
    <source>
        <dbReference type="ARBA" id="ARBA00043224"/>
    </source>
</evidence>
<evidence type="ECO:0000256" key="4">
    <source>
        <dbReference type="ARBA" id="ARBA00022801"/>
    </source>
</evidence>
<keyword evidence="4 9" id="KW-0378">Hydrolase</keyword>
<evidence type="ECO:0000256" key="5">
    <source>
        <dbReference type="ARBA" id="ARBA00037900"/>
    </source>
</evidence>
<feature type="domain" description="Isochorismatase-like" evidence="8">
    <location>
        <begin position="3"/>
        <end position="203"/>
    </location>
</feature>
<dbReference type="InterPro" id="IPR000868">
    <property type="entry name" value="Isochorismatase-like_dom"/>
</dbReference>
<keyword evidence="10" id="KW-1185">Reference proteome</keyword>
<dbReference type="InterPro" id="IPR052347">
    <property type="entry name" value="Isochorismatase_Nicotinamidase"/>
</dbReference>
<dbReference type="Proteomes" id="UP000738431">
    <property type="component" value="Chromosome"/>
</dbReference>
<dbReference type="PANTHER" id="PTHR11080">
    <property type="entry name" value="PYRAZINAMIDASE/NICOTINAMIDASE"/>
    <property type="match status" value="1"/>
</dbReference>
<proteinExistence type="inferred from homology"/>
<dbReference type="EMBL" id="CP139781">
    <property type="protein sequence ID" value="WRQ85709.1"/>
    <property type="molecule type" value="Genomic_DNA"/>
</dbReference>
<dbReference type="NCBIfam" id="NF008623">
    <property type="entry name" value="PRK11609.1"/>
    <property type="match status" value="1"/>
</dbReference>
<dbReference type="EC" id="3.5.1.19" evidence="6"/>
<dbReference type="GO" id="GO:0008936">
    <property type="term" value="F:nicotinamidase activity"/>
    <property type="evidence" value="ECO:0007669"/>
    <property type="project" value="UniProtKB-EC"/>
</dbReference>
<evidence type="ECO:0000256" key="3">
    <source>
        <dbReference type="ARBA" id="ARBA00022723"/>
    </source>
</evidence>
<protein>
    <recommendedName>
        <fullName evidence="6">nicotinamidase</fullName>
        <ecNumber evidence="6">3.5.1.19</ecNumber>
    </recommendedName>
    <alternativeName>
        <fullName evidence="7">Nicotinamide deamidase</fullName>
    </alternativeName>
</protein>
<evidence type="ECO:0000259" key="8">
    <source>
        <dbReference type="Pfam" id="PF00857"/>
    </source>
</evidence>
<evidence type="ECO:0000313" key="9">
    <source>
        <dbReference type="EMBL" id="WRQ85709.1"/>
    </source>
</evidence>
<keyword evidence="3" id="KW-0479">Metal-binding</keyword>
<evidence type="ECO:0000256" key="2">
    <source>
        <dbReference type="ARBA" id="ARBA00022642"/>
    </source>
</evidence>
<sequence length="211" mass="21642">MKTALILVDLQNDFLPGGALGVPGGDAVIPVANALMDSFDVVAATQDWHPADHGSFAANHAGAQVGDLAELGGLPQVLWPVHCMQDTPGAAFAPELNAARIAAVFPKGTDVAIDSYSGFQDNGGRRQTGLADYLQAQGVTDVAVMGLATDYCVKATAIDAVAAGFRVTLVTDGCRGVDLADGDVERALAAMVAAGVRLTDSKQLLEKGLKP</sequence>
<comment type="pathway">
    <text evidence="5">Cofactor biosynthesis; nicotinate biosynthesis; nicotinate from nicotinamide: step 1/1.</text>
</comment>
<dbReference type="Pfam" id="PF00857">
    <property type="entry name" value="Isochorismatase"/>
    <property type="match status" value="1"/>
</dbReference>
<gene>
    <name evidence="9" type="primary">pncA</name>
    <name evidence="9" type="ORF">K1X11_012925</name>
</gene>
<evidence type="ECO:0000256" key="1">
    <source>
        <dbReference type="ARBA" id="ARBA00006336"/>
    </source>
</evidence>
<dbReference type="CDD" id="cd01011">
    <property type="entry name" value="nicotinamidase"/>
    <property type="match status" value="1"/>
</dbReference>